<proteinExistence type="predicted"/>
<dbReference type="EMBL" id="BPQB01000133">
    <property type="protein sequence ID" value="GJF00085.1"/>
    <property type="molecule type" value="Genomic_DNA"/>
</dbReference>
<reference evidence="1 2" key="1">
    <citation type="submission" date="2021-08" db="EMBL/GenBank/DDBJ databases">
        <title>Draft Genome Sequence of Phanerochaete sordida strain YK-624.</title>
        <authorList>
            <person name="Mori T."/>
            <person name="Dohra H."/>
            <person name="Suzuki T."/>
            <person name="Kawagishi H."/>
            <person name="Hirai H."/>
        </authorList>
    </citation>
    <scope>NUCLEOTIDE SEQUENCE [LARGE SCALE GENOMIC DNA]</scope>
    <source>
        <strain evidence="1 2">YK-624</strain>
    </source>
</reference>
<sequence length="217" mass="25041">MSFKLHASILEKYPTVIEEMLDEEPLEMFEGCRILRVYDPGEELGSLFQVLYDGSVGDFFNWSKPMRFEYLQQVTLLAVEYEVQHIIDEAVARLQYVFPITFESSRLQQHSYTTKRADYPVQFSELGDVVDVVILARKINERNTPPFIVMARYYHCARLDTAGLYCPKDDDGVFLSYDDFLACVLAYEKLDWEGRFFCAGALGLAAGGWRSQFSWAV</sequence>
<organism evidence="1 2">
    <name type="scientific">Phanerochaete sordida</name>
    <dbReference type="NCBI Taxonomy" id="48140"/>
    <lineage>
        <taxon>Eukaryota</taxon>
        <taxon>Fungi</taxon>
        <taxon>Dikarya</taxon>
        <taxon>Basidiomycota</taxon>
        <taxon>Agaricomycotina</taxon>
        <taxon>Agaricomycetes</taxon>
        <taxon>Polyporales</taxon>
        <taxon>Phanerochaetaceae</taxon>
        <taxon>Phanerochaete</taxon>
    </lineage>
</organism>
<gene>
    <name evidence="1" type="ORF">PsYK624_163640</name>
</gene>
<accession>A0A9P3GW20</accession>
<dbReference type="AlphaFoldDB" id="A0A9P3GW20"/>
<name>A0A9P3GW20_9APHY</name>
<dbReference type="Proteomes" id="UP000703269">
    <property type="component" value="Unassembled WGS sequence"/>
</dbReference>
<dbReference type="OrthoDB" id="2746456at2759"/>
<keyword evidence="2" id="KW-1185">Reference proteome</keyword>
<comment type="caution">
    <text evidence="1">The sequence shown here is derived from an EMBL/GenBank/DDBJ whole genome shotgun (WGS) entry which is preliminary data.</text>
</comment>
<protein>
    <recommendedName>
        <fullName evidence="3">BTB domain-containing protein</fullName>
    </recommendedName>
</protein>
<evidence type="ECO:0000313" key="1">
    <source>
        <dbReference type="EMBL" id="GJF00085.1"/>
    </source>
</evidence>
<evidence type="ECO:0008006" key="3">
    <source>
        <dbReference type="Google" id="ProtNLM"/>
    </source>
</evidence>
<evidence type="ECO:0000313" key="2">
    <source>
        <dbReference type="Proteomes" id="UP000703269"/>
    </source>
</evidence>